<dbReference type="InterPro" id="IPR008969">
    <property type="entry name" value="CarboxyPept-like_regulatory"/>
</dbReference>
<dbReference type="STRING" id="760192.Halhy_5557"/>
<keyword evidence="10" id="KW-1185">Reference proteome</keyword>
<evidence type="ECO:0000259" key="8">
    <source>
        <dbReference type="Pfam" id="PF07715"/>
    </source>
</evidence>
<evidence type="ECO:0000313" key="9">
    <source>
        <dbReference type="EMBL" id="AEE53381.1"/>
    </source>
</evidence>
<evidence type="ECO:0000256" key="3">
    <source>
        <dbReference type="ARBA" id="ARBA00022452"/>
    </source>
</evidence>
<dbReference type="NCBIfam" id="TIGR04057">
    <property type="entry name" value="SusC_RagA_signa"/>
    <property type="match status" value="1"/>
</dbReference>
<dbReference type="InterPro" id="IPR012910">
    <property type="entry name" value="Plug_dom"/>
</dbReference>
<dbReference type="InterPro" id="IPR023996">
    <property type="entry name" value="TonB-dep_OMP_SusC/RagA"/>
</dbReference>
<keyword evidence="9" id="KW-0675">Receptor</keyword>
<gene>
    <name evidence="9" type="ordered locus">Halhy_5557</name>
</gene>
<dbReference type="Gene3D" id="2.40.170.20">
    <property type="entry name" value="TonB-dependent receptor, beta-barrel domain"/>
    <property type="match status" value="1"/>
</dbReference>
<dbReference type="RefSeq" id="WP_013767911.1">
    <property type="nucleotide sequence ID" value="NC_015510.1"/>
</dbReference>
<dbReference type="SUPFAM" id="SSF49464">
    <property type="entry name" value="Carboxypeptidase regulatory domain-like"/>
    <property type="match status" value="1"/>
</dbReference>
<dbReference type="InterPro" id="IPR037066">
    <property type="entry name" value="Plug_dom_sf"/>
</dbReference>
<feature type="domain" description="TonB-dependent receptor plug" evidence="8">
    <location>
        <begin position="122"/>
        <end position="250"/>
    </location>
</feature>
<evidence type="ECO:0000256" key="4">
    <source>
        <dbReference type="ARBA" id="ARBA00022692"/>
    </source>
</evidence>
<keyword evidence="3 7" id="KW-1134">Transmembrane beta strand</keyword>
<dbReference type="InterPro" id="IPR023997">
    <property type="entry name" value="TonB-dep_OMP_SusC/RagA_CS"/>
</dbReference>
<comment type="similarity">
    <text evidence="7">Belongs to the TonB-dependent receptor family.</text>
</comment>
<organism evidence="9 10">
    <name type="scientific">Haliscomenobacter hydrossis (strain ATCC 27775 / DSM 1100 / LMG 10767 / O)</name>
    <dbReference type="NCBI Taxonomy" id="760192"/>
    <lineage>
        <taxon>Bacteria</taxon>
        <taxon>Pseudomonadati</taxon>
        <taxon>Bacteroidota</taxon>
        <taxon>Saprospiria</taxon>
        <taxon>Saprospirales</taxon>
        <taxon>Haliscomenobacteraceae</taxon>
        <taxon>Haliscomenobacter</taxon>
    </lineage>
</organism>
<comment type="subcellular location">
    <subcellularLocation>
        <location evidence="1 7">Cell outer membrane</location>
        <topology evidence="1 7">Multi-pass membrane protein</topology>
    </subcellularLocation>
</comment>
<dbReference type="SUPFAM" id="SSF56935">
    <property type="entry name" value="Porins"/>
    <property type="match status" value="1"/>
</dbReference>
<name>F4KTK7_HALH1</name>
<accession>F4KTK7</accession>
<reference evidence="9 10" key="1">
    <citation type="journal article" date="2011" name="Stand. Genomic Sci.">
        <title>Complete genome sequence of Haliscomenobacter hydrossis type strain (O).</title>
        <authorList>
            <consortium name="US DOE Joint Genome Institute (JGI-PGF)"/>
            <person name="Daligault H."/>
            <person name="Lapidus A."/>
            <person name="Zeytun A."/>
            <person name="Nolan M."/>
            <person name="Lucas S."/>
            <person name="Del Rio T.G."/>
            <person name="Tice H."/>
            <person name="Cheng J.F."/>
            <person name="Tapia R."/>
            <person name="Han C."/>
            <person name="Goodwin L."/>
            <person name="Pitluck S."/>
            <person name="Liolios K."/>
            <person name="Pagani I."/>
            <person name="Ivanova N."/>
            <person name="Huntemann M."/>
            <person name="Mavromatis K."/>
            <person name="Mikhailova N."/>
            <person name="Pati A."/>
            <person name="Chen A."/>
            <person name="Palaniappan K."/>
            <person name="Land M."/>
            <person name="Hauser L."/>
            <person name="Brambilla E.M."/>
            <person name="Rohde M."/>
            <person name="Verbarg S."/>
            <person name="Goker M."/>
            <person name="Bristow J."/>
            <person name="Eisen J.A."/>
            <person name="Markowitz V."/>
            <person name="Hugenholtz P."/>
            <person name="Kyrpides N.C."/>
            <person name="Klenk H.P."/>
            <person name="Woyke T."/>
        </authorList>
    </citation>
    <scope>NUCLEOTIDE SEQUENCE [LARGE SCALE GENOMIC DNA]</scope>
    <source>
        <strain evidence="10">ATCC 27775 / DSM 1100 / LMG 10767 / O</strain>
    </source>
</reference>
<dbReference type="Pfam" id="PF07715">
    <property type="entry name" value="Plug"/>
    <property type="match status" value="1"/>
</dbReference>
<evidence type="ECO:0000256" key="6">
    <source>
        <dbReference type="ARBA" id="ARBA00023237"/>
    </source>
</evidence>
<dbReference type="HOGENOM" id="CLU_004317_0_2_10"/>
<dbReference type="Pfam" id="PF13715">
    <property type="entry name" value="CarbopepD_reg_2"/>
    <property type="match status" value="1"/>
</dbReference>
<evidence type="ECO:0000256" key="1">
    <source>
        <dbReference type="ARBA" id="ARBA00004571"/>
    </source>
</evidence>
<dbReference type="KEGG" id="hhy:Halhy_5557"/>
<dbReference type="PROSITE" id="PS52016">
    <property type="entry name" value="TONB_DEPENDENT_REC_3"/>
    <property type="match status" value="1"/>
</dbReference>
<sequence length="1067" mass="117537">MKFSTSFPSMMRWMMIPVGILFATLLSAQMRTITGRISSSDGEALIGATVQVQSTTVRGAVTDANGNYSIQAATGETLVFAYLGLASKTLQIGNETVVNMELEPDATLLEETVVVGYGTARKSDLTGAVGSVTGEQIKSSVFTNFDQALQGRIAGVQVTQNSGAPGGAASIRIRGANSITGSSEPLYVIDGIPFQGDGSGVSGFDWAGGANGQNRVNPLAAINPNDIVSIEVLKDASASAIYGARAANGVILVTTRRGKKGESKVSYNTFYAEQTLPRRIEMMNLPQFADYQAQVTADLGLQLNQRYLDPSLLGNGTDWQDEVFRNAGMNSHQLSVSGGTDKTTYAISGGLFQQDGIIIGSDFNRYTTRINLDNQVKSWLKIGGSFAYANTNEKITLNDGGDGVIIQALVMAPDVPVKDINGEYAGPEAQAGASSYNPVAAALQRNNTLQRQRIMANVYGDLTLMKGLTFRSELSFDDNNSLNKAFQPTYKWGVLINRENQLRQREESSFFWILKNYLTYNVTVGQKHKITAMLGQEAQKSNWEGSVVTKKNFSSNDIQVLSEGDDVTSRTSGWKDGAAIESYFGRFNYNLSERYLFTFTMRADGSSKFGPENRWGYFPSGSFAWRLGEEDFMKSLNTDVKLRIGYGEVGNQAIGNYLFGSALQTINTPFGTAYRLQQIANPKLKWEATQQWNVGVDLSLLKGRVDMTIDLYQKRTNDMLLQLSVPSYLGGSGYNDIRAPFANVGQMENKGIDLSLNSRNIKNDNFSWNTDFTLSLNRNKVVALDDDARVYWRNLYWYSEFQTATRTGVGLPLGQFYGYVTDGLFSSQEDILAHAVQIADPANEGKNLVDKRTGVWIGDIRFKDLNGDGVINTNDQTIIGNPNPDFTIGLNNTFSYKNFDLTLYLTGSYGAEILNYSRVQIEGQTTIFGNQARTVDNRVRYGLKNPAGSDLDPANVILANPGAALPRPTTTDNNRNTRMSDRFIEDGSYTRIQNIRLGYTFPTQMLQKFRVQKLRLYVNAQNVYTITNYSGYDPEIGAFNQDPLLQNVDMGRYPTPRVITFGLDVDF</sequence>
<proteinExistence type="inferred from homology"/>
<dbReference type="InterPro" id="IPR039426">
    <property type="entry name" value="TonB-dep_rcpt-like"/>
</dbReference>
<dbReference type="Gene3D" id="2.60.40.1120">
    <property type="entry name" value="Carboxypeptidase-like, regulatory domain"/>
    <property type="match status" value="1"/>
</dbReference>
<keyword evidence="2 7" id="KW-0813">Transport</keyword>
<dbReference type="AlphaFoldDB" id="F4KTK7"/>
<evidence type="ECO:0000313" key="10">
    <source>
        <dbReference type="Proteomes" id="UP000008461"/>
    </source>
</evidence>
<reference key="2">
    <citation type="submission" date="2011-04" db="EMBL/GenBank/DDBJ databases">
        <title>Complete sequence of chromosome of Haliscomenobacter hydrossis DSM 1100.</title>
        <authorList>
            <consortium name="US DOE Joint Genome Institute (JGI-PGF)"/>
            <person name="Lucas S."/>
            <person name="Han J."/>
            <person name="Lapidus A."/>
            <person name="Bruce D."/>
            <person name="Goodwin L."/>
            <person name="Pitluck S."/>
            <person name="Peters L."/>
            <person name="Kyrpides N."/>
            <person name="Mavromatis K."/>
            <person name="Ivanova N."/>
            <person name="Ovchinnikova G."/>
            <person name="Pagani I."/>
            <person name="Daligault H."/>
            <person name="Detter J.C."/>
            <person name="Han C."/>
            <person name="Land M."/>
            <person name="Hauser L."/>
            <person name="Markowitz V."/>
            <person name="Cheng J.-F."/>
            <person name="Hugenholtz P."/>
            <person name="Woyke T."/>
            <person name="Wu D."/>
            <person name="Verbarg S."/>
            <person name="Frueling A."/>
            <person name="Brambilla E."/>
            <person name="Klenk H.-P."/>
            <person name="Eisen J.A."/>
        </authorList>
    </citation>
    <scope>NUCLEOTIDE SEQUENCE</scope>
    <source>
        <strain>DSM 1100</strain>
    </source>
</reference>
<dbReference type="InterPro" id="IPR036942">
    <property type="entry name" value="Beta-barrel_TonB_sf"/>
</dbReference>
<dbReference type="eggNOG" id="COG4771">
    <property type="taxonomic scope" value="Bacteria"/>
</dbReference>
<dbReference type="EMBL" id="CP002691">
    <property type="protein sequence ID" value="AEE53381.1"/>
    <property type="molecule type" value="Genomic_DNA"/>
</dbReference>
<keyword evidence="5 7" id="KW-0472">Membrane</keyword>
<evidence type="ECO:0000256" key="2">
    <source>
        <dbReference type="ARBA" id="ARBA00022448"/>
    </source>
</evidence>
<evidence type="ECO:0000256" key="7">
    <source>
        <dbReference type="PROSITE-ProRule" id="PRU01360"/>
    </source>
</evidence>
<dbReference type="GO" id="GO:0009279">
    <property type="term" value="C:cell outer membrane"/>
    <property type="evidence" value="ECO:0007669"/>
    <property type="project" value="UniProtKB-SubCell"/>
</dbReference>
<dbReference type="Proteomes" id="UP000008461">
    <property type="component" value="Chromosome"/>
</dbReference>
<protein>
    <submittedName>
        <fullName evidence="9">TonB-dependent receptor plug</fullName>
    </submittedName>
</protein>
<dbReference type="Gene3D" id="2.170.130.10">
    <property type="entry name" value="TonB-dependent receptor, plug domain"/>
    <property type="match status" value="1"/>
</dbReference>
<dbReference type="NCBIfam" id="TIGR04056">
    <property type="entry name" value="OMP_RagA_SusC"/>
    <property type="match status" value="1"/>
</dbReference>
<dbReference type="FunFam" id="2.170.130.10:FF:000008">
    <property type="entry name" value="SusC/RagA family TonB-linked outer membrane protein"/>
    <property type="match status" value="1"/>
</dbReference>
<evidence type="ECO:0000256" key="5">
    <source>
        <dbReference type="ARBA" id="ARBA00023136"/>
    </source>
</evidence>
<keyword evidence="6 7" id="KW-0998">Cell outer membrane</keyword>
<keyword evidence="4 7" id="KW-0812">Transmembrane</keyword>